<accession>A0A4U0WVS1</accession>
<gene>
    <name evidence="9" type="ORF">B0A49_08121</name>
</gene>
<feature type="compositionally biased region" description="Polar residues" evidence="6">
    <location>
        <begin position="33"/>
        <end position="53"/>
    </location>
</feature>
<evidence type="ECO:0000256" key="4">
    <source>
        <dbReference type="ARBA" id="ARBA00022989"/>
    </source>
</evidence>
<keyword evidence="10" id="KW-1185">Reference proteome</keyword>
<feature type="transmembrane region" description="Helical" evidence="7">
    <location>
        <begin position="560"/>
        <end position="580"/>
    </location>
</feature>
<evidence type="ECO:0000256" key="2">
    <source>
        <dbReference type="ARBA" id="ARBA00008066"/>
    </source>
</evidence>
<feature type="transmembrane region" description="Helical" evidence="7">
    <location>
        <begin position="639"/>
        <end position="660"/>
    </location>
</feature>
<comment type="similarity">
    <text evidence="2">Belongs to the amino acid/polyamine transporter 2 family.</text>
</comment>
<comment type="subcellular location">
    <subcellularLocation>
        <location evidence="1">Membrane</location>
        <topology evidence="1">Multi-pass membrane protein</topology>
    </subcellularLocation>
</comment>
<feature type="compositionally biased region" description="Acidic residues" evidence="6">
    <location>
        <begin position="323"/>
        <end position="355"/>
    </location>
</feature>
<evidence type="ECO:0000256" key="6">
    <source>
        <dbReference type="SAM" id="MobiDB-lite"/>
    </source>
</evidence>
<feature type="transmembrane region" description="Helical" evidence="7">
    <location>
        <begin position="741"/>
        <end position="762"/>
    </location>
</feature>
<dbReference type="STRING" id="331657.A0A4U0WVS1"/>
<feature type="region of interest" description="Disordered" evidence="6">
    <location>
        <begin position="323"/>
        <end position="375"/>
    </location>
</feature>
<dbReference type="InterPro" id="IPR013057">
    <property type="entry name" value="AA_transpt_TM"/>
</dbReference>
<dbReference type="GO" id="GO:0005774">
    <property type="term" value="C:vacuolar membrane"/>
    <property type="evidence" value="ECO:0007669"/>
    <property type="project" value="TreeGrafter"/>
</dbReference>
<evidence type="ECO:0000256" key="1">
    <source>
        <dbReference type="ARBA" id="ARBA00004141"/>
    </source>
</evidence>
<evidence type="ECO:0000256" key="3">
    <source>
        <dbReference type="ARBA" id="ARBA00022692"/>
    </source>
</evidence>
<feature type="transmembrane region" description="Helical" evidence="7">
    <location>
        <begin position="408"/>
        <end position="429"/>
    </location>
</feature>
<keyword evidence="3 7" id="KW-0812">Transmembrane</keyword>
<reference evidence="9 10" key="1">
    <citation type="submission" date="2017-03" db="EMBL/GenBank/DDBJ databases">
        <title>Genomes of endolithic fungi from Antarctica.</title>
        <authorList>
            <person name="Coleine C."/>
            <person name="Masonjones S."/>
            <person name="Stajich J.E."/>
        </authorList>
    </citation>
    <scope>NUCLEOTIDE SEQUENCE [LARGE SCALE GENOMIC DNA]</scope>
    <source>
        <strain evidence="9 10">CCFEE 5187</strain>
    </source>
</reference>
<evidence type="ECO:0000256" key="5">
    <source>
        <dbReference type="ARBA" id="ARBA00023136"/>
    </source>
</evidence>
<dbReference type="GO" id="GO:0005302">
    <property type="term" value="F:L-tyrosine transmembrane transporter activity"/>
    <property type="evidence" value="ECO:0007669"/>
    <property type="project" value="TreeGrafter"/>
</dbReference>
<keyword evidence="4 7" id="KW-1133">Transmembrane helix</keyword>
<comment type="caution">
    <text evidence="9">The sequence shown here is derived from an EMBL/GenBank/DDBJ whole genome shotgun (WGS) entry which is preliminary data.</text>
</comment>
<feature type="compositionally biased region" description="Polar residues" evidence="6">
    <location>
        <begin position="88"/>
        <end position="99"/>
    </location>
</feature>
<feature type="transmembrane region" description="Helical" evidence="7">
    <location>
        <begin position="494"/>
        <end position="512"/>
    </location>
</feature>
<evidence type="ECO:0000256" key="7">
    <source>
        <dbReference type="SAM" id="Phobius"/>
    </source>
</evidence>
<feature type="transmembrane region" description="Helical" evidence="7">
    <location>
        <begin position="705"/>
        <end position="721"/>
    </location>
</feature>
<feature type="region of interest" description="Disordered" evidence="6">
    <location>
        <begin position="1"/>
        <end position="215"/>
    </location>
</feature>
<protein>
    <recommendedName>
        <fullName evidence="8">Amino acid transporter transmembrane domain-containing protein</fullName>
    </recommendedName>
</protein>
<feature type="transmembrane region" description="Helical" evidence="7">
    <location>
        <begin position="681"/>
        <end position="699"/>
    </location>
</feature>
<dbReference type="EMBL" id="NAJN01000877">
    <property type="protein sequence ID" value="TKA67794.1"/>
    <property type="molecule type" value="Genomic_DNA"/>
</dbReference>
<proteinExistence type="inferred from homology"/>
<feature type="transmembrane region" description="Helical" evidence="7">
    <location>
        <begin position="450"/>
        <end position="474"/>
    </location>
</feature>
<evidence type="ECO:0000313" key="10">
    <source>
        <dbReference type="Proteomes" id="UP000308768"/>
    </source>
</evidence>
<dbReference type="FunFam" id="1.20.1740.10:FF:000067">
    <property type="entry name" value="Transmembrane domain transporter"/>
    <property type="match status" value="1"/>
</dbReference>
<feature type="domain" description="Amino acid transporter transmembrane" evidence="8">
    <location>
        <begin position="376"/>
        <end position="759"/>
    </location>
</feature>
<keyword evidence="5 7" id="KW-0472">Membrane</keyword>
<dbReference type="AlphaFoldDB" id="A0A4U0WVS1"/>
<name>A0A4U0WVS1_9PEZI</name>
<dbReference type="Proteomes" id="UP000308768">
    <property type="component" value="Unassembled WGS sequence"/>
</dbReference>
<dbReference type="PANTHER" id="PTHR22950:SF666">
    <property type="entry name" value="VACUOLAR AMINO ACID TRANSPORTER 4"/>
    <property type="match status" value="1"/>
</dbReference>
<evidence type="ECO:0000313" key="9">
    <source>
        <dbReference type="EMBL" id="TKA67794.1"/>
    </source>
</evidence>
<feature type="transmembrane region" description="Helical" evidence="7">
    <location>
        <begin position="373"/>
        <end position="396"/>
    </location>
</feature>
<feature type="transmembrane region" description="Helical" evidence="7">
    <location>
        <begin position="592"/>
        <end position="619"/>
    </location>
</feature>
<sequence length="777" mass="85166">MSDHRRQSSQRSRPRPVPTSSSSSQADLAKSPAASSVSRTASNILPGSPSVRQIPTPRQLATGEASQAHTPLPGSVGPRSSLPEPGDSSLTNALKTSLGASPPRFGTPPLRPLSPAAIADDELPERQVPPVKHGSSMQGDHGRSPTPYEDLDVVRKHLVGPSHASSSQNLAAQADGTGSKRWGSGLREDAARGMSGSGSGAPKPDEEEFSSLQLQGGDITRQLYRYVEGRDSSPLRRTRSYHVSRTQADAGGLDIDHIRQPGGFRRDHLRRTAGSLSPAGRKNHGANGTHEEASQQLRPPPRMFTSNFIEFLSLYGQFAGEQLDEDDEELEPDEYFSSDAYDDGASGDEDHEPGEESALLTPGRRRRKRRSAASGNTSTTSAAFMLLKSFVGTGVLFLPRAFLNGGMIFSNAVLLAIAILSYWCFILLVRTRLKYELSFGDMGEALYGRWLRIMINFSLVISQIGFSSAYIVFTSENLQAFILAVSQCKTFIDIKYMILMQLVIFLPVCLYRKMGNLKVLALIADAFIAAGLIYIWYYDIHTMAAHHGIADVAFFNKNNWTLFIGTAIFTFEGIGLIIPIQSSMRDPGKFPFILAVIMVVISILFLTTGALSYAAYGSATKTVILLNMPQDSKLVNGVQFIYSVAILLSTPLQFFPAIDISSQQLFSKTGKYNPYIKWKKNIYRFFMVFFCAFVAWIGANDLDKFVALVGSFACVPLVYIYPPLLHYRAVQQPTWRKVTDIVLCIFGFIVMGYTTALTVISWTHGSSSKTPGYCDSG</sequence>
<dbReference type="Pfam" id="PF01490">
    <property type="entry name" value="Aa_trans"/>
    <property type="match status" value="1"/>
</dbReference>
<dbReference type="OrthoDB" id="1684102at2759"/>
<feature type="transmembrane region" description="Helical" evidence="7">
    <location>
        <begin position="519"/>
        <end position="540"/>
    </location>
</feature>
<dbReference type="PANTHER" id="PTHR22950">
    <property type="entry name" value="AMINO ACID TRANSPORTER"/>
    <property type="match status" value="1"/>
</dbReference>
<evidence type="ECO:0000259" key="8">
    <source>
        <dbReference type="Pfam" id="PF01490"/>
    </source>
</evidence>
<feature type="region of interest" description="Disordered" evidence="6">
    <location>
        <begin position="274"/>
        <end position="301"/>
    </location>
</feature>
<organism evidence="9 10">
    <name type="scientific">Cryomyces minteri</name>
    <dbReference type="NCBI Taxonomy" id="331657"/>
    <lineage>
        <taxon>Eukaryota</taxon>
        <taxon>Fungi</taxon>
        <taxon>Dikarya</taxon>
        <taxon>Ascomycota</taxon>
        <taxon>Pezizomycotina</taxon>
        <taxon>Dothideomycetes</taxon>
        <taxon>Dothideomycetes incertae sedis</taxon>
        <taxon>Cryomyces</taxon>
    </lineage>
</organism>